<keyword evidence="5" id="KW-0552">Olfaction</keyword>
<keyword evidence="2" id="KW-1003">Cell membrane</keyword>
<feature type="transmembrane region" description="Helical" evidence="10">
    <location>
        <begin position="241"/>
        <end position="258"/>
    </location>
</feature>
<protein>
    <recommendedName>
        <fullName evidence="13">Odorant receptor</fullName>
    </recommendedName>
</protein>
<name>A0AAV2NH53_9HYME</name>
<keyword evidence="6 10" id="KW-1133">Transmembrane helix</keyword>
<evidence type="ECO:0000256" key="1">
    <source>
        <dbReference type="ARBA" id="ARBA00004651"/>
    </source>
</evidence>
<sequence>MDIVLIVNNIDDFVANSLMFMTMIAACCKATIIIIRRNAIVSLIQVLLKEPCKPRDKDEVTIQTQFDEFIRSCSIKYSLLVMSSLTSVTIRSVLQVMENQLPYRIWMPYNCNKSPIFWIISIQQIISVLFAAFISVGTETLVFGLFLQTCAQFEIFESRLRKLLANKTTKCLGYSSASSDNKRLIISEYIHHHLSIYKYAKTVNIIFNQVLFVQFFCSILVLCTSVYYLSVHITESESATLIIYTFGMFVQIYIYCWSGNEVILRSQTVGDAVYHMDWPLLSVSEKKDLLMIMIRSTIPIKFTSSFFITLSLQSYSSILKTSYSVFNLLQQS</sequence>
<dbReference type="Pfam" id="PF02949">
    <property type="entry name" value="7tm_6"/>
    <property type="match status" value="1"/>
</dbReference>
<keyword evidence="8" id="KW-0675">Receptor</keyword>
<keyword evidence="7 10" id="KW-0472">Membrane</keyword>
<evidence type="ECO:0000313" key="12">
    <source>
        <dbReference type="Proteomes" id="UP001497644"/>
    </source>
</evidence>
<keyword evidence="9" id="KW-0807">Transducer</keyword>
<dbReference type="GO" id="GO:0005886">
    <property type="term" value="C:plasma membrane"/>
    <property type="evidence" value="ECO:0007669"/>
    <property type="project" value="UniProtKB-SubCell"/>
</dbReference>
<dbReference type="InterPro" id="IPR004117">
    <property type="entry name" value="7tm6_olfct_rcpt"/>
</dbReference>
<evidence type="ECO:0000256" key="10">
    <source>
        <dbReference type="SAM" id="Phobius"/>
    </source>
</evidence>
<gene>
    <name evidence="11" type="ORF">LPLAT_LOCUS4810</name>
</gene>
<evidence type="ECO:0000256" key="4">
    <source>
        <dbReference type="ARBA" id="ARBA00022692"/>
    </source>
</evidence>
<evidence type="ECO:0000313" key="11">
    <source>
        <dbReference type="EMBL" id="CAL1679065.1"/>
    </source>
</evidence>
<keyword evidence="12" id="KW-1185">Reference proteome</keyword>
<evidence type="ECO:0000256" key="3">
    <source>
        <dbReference type="ARBA" id="ARBA00022606"/>
    </source>
</evidence>
<keyword evidence="3" id="KW-0716">Sensory transduction</keyword>
<dbReference type="AlphaFoldDB" id="A0AAV2NH53"/>
<dbReference type="EMBL" id="OZ034838">
    <property type="protein sequence ID" value="CAL1679065.1"/>
    <property type="molecule type" value="Genomic_DNA"/>
</dbReference>
<feature type="transmembrane region" description="Helical" evidence="10">
    <location>
        <begin position="205"/>
        <end position="229"/>
    </location>
</feature>
<feature type="transmembrane region" description="Helical" evidence="10">
    <location>
        <begin position="13"/>
        <end position="35"/>
    </location>
</feature>
<evidence type="ECO:0000256" key="7">
    <source>
        <dbReference type="ARBA" id="ARBA00023136"/>
    </source>
</evidence>
<evidence type="ECO:0008006" key="13">
    <source>
        <dbReference type="Google" id="ProtNLM"/>
    </source>
</evidence>
<keyword evidence="4 10" id="KW-0812">Transmembrane</keyword>
<dbReference type="Proteomes" id="UP001497644">
    <property type="component" value="Chromosome 15"/>
</dbReference>
<organism evidence="11 12">
    <name type="scientific">Lasius platythorax</name>
    <dbReference type="NCBI Taxonomy" id="488582"/>
    <lineage>
        <taxon>Eukaryota</taxon>
        <taxon>Metazoa</taxon>
        <taxon>Ecdysozoa</taxon>
        <taxon>Arthropoda</taxon>
        <taxon>Hexapoda</taxon>
        <taxon>Insecta</taxon>
        <taxon>Pterygota</taxon>
        <taxon>Neoptera</taxon>
        <taxon>Endopterygota</taxon>
        <taxon>Hymenoptera</taxon>
        <taxon>Apocrita</taxon>
        <taxon>Aculeata</taxon>
        <taxon>Formicoidea</taxon>
        <taxon>Formicidae</taxon>
        <taxon>Formicinae</taxon>
        <taxon>Lasius</taxon>
        <taxon>Lasius</taxon>
    </lineage>
</organism>
<reference evidence="11" key="1">
    <citation type="submission" date="2024-04" db="EMBL/GenBank/DDBJ databases">
        <authorList>
            <consortium name="Molecular Ecology Group"/>
        </authorList>
    </citation>
    <scope>NUCLEOTIDE SEQUENCE</scope>
</reference>
<evidence type="ECO:0000256" key="6">
    <source>
        <dbReference type="ARBA" id="ARBA00022989"/>
    </source>
</evidence>
<evidence type="ECO:0000256" key="8">
    <source>
        <dbReference type="ARBA" id="ARBA00023170"/>
    </source>
</evidence>
<dbReference type="PANTHER" id="PTHR21137">
    <property type="entry name" value="ODORANT RECEPTOR"/>
    <property type="match status" value="1"/>
</dbReference>
<feature type="transmembrane region" description="Helical" evidence="10">
    <location>
        <begin position="116"/>
        <end position="136"/>
    </location>
</feature>
<dbReference type="GO" id="GO:0004984">
    <property type="term" value="F:olfactory receptor activity"/>
    <property type="evidence" value="ECO:0007669"/>
    <property type="project" value="InterPro"/>
</dbReference>
<dbReference type="GO" id="GO:0007165">
    <property type="term" value="P:signal transduction"/>
    <property type="evidence" value="ECO:0007669"/>
    <property type="project" value="UniProtKB-KW"/>
</dbReference>
<evidence type="ECO:0000256" key="9">
    <source>
        <dbReference type="ARBA" id="ARBA00023224"/>
    </source>
</evidence>
<proteinExistence type="predicted"/>
<comment type="subcellular location">
    <subcellularLocation>
        <location evidence="1">Cell membrane</location>
        <topology evidence="1">Multi-pass membrane protein</topology>
    </subcellularLocation>
</comment>
<evidence type="ECO:0000256" key="5">
    <source>
        <dbReference type="ARBA" id="ARBA00022725"/>
    </source>
</evidence>
<accession>A0AAV2NH53</accession>
<evidence type="ECO:0000256" key="2">
    <source>
        <dbReference type="ARBA" id="ARBA00022475"/>
    </source>
</evidence>
<dbReference type="PANTHER" id="PTHR21137:SF35">
    <property type="entry name" value="ODORANT RECEPTOR 19A-RELATED"/>
    <property type="match status" value="1"/>
</dbReference>
<dbReference type="GO" id="GO:0005549">
    <property type="term" value="F:odorant binding"/>
    <property type="evidence" value="ECO:0007669"/>
    <property type="project" value="InterPro"/>
</dbReference>